<evidence type="ECO:0000259" key="1">
    <source>
        <dbReference type="PROSITE" id="PS50983"/>
    </source>
</evidence>
<protein>
    <recommendedName>
        <fullName evidence="1">Fe/B12 periplasmic-binding domain-containing protein</fullName>
    </recommendedName>
</protein>
<dbReference type="SUPFAM" id="SSF53807">
    <property type="entry name" value="Helical backbone' metal receptor"/>
    <property type="match status" value="1"/>
</dbReference>
<dbReference type="PANTHER" id="PTHR30535">
    <property type="entry name" value="VITAMIN B12-BINDING PROTEIN"/>
    <property type="match status" value="1"/>
</dbReference>
<evidence type="ECO:0000313" key="2">
    <source>
        <dbReference type="EMBL" id="RZF22096.1"/>
    </source>
</evidence>
<dbReference type="PANTHER" id="PTHR30535:SF34">
    <property type="entry name" value="MOLYBDATE-BINDING PROTEIN MOLA"/>
    <property type="match status" value="1"/>
</dbReference>
<evidence type="ECO:0000313" key="3">
    <source>
        <dbReference type="Proteomes" id="UP000443582"/>
    </source>
</evidence>
<dbReference type="InterPro" id="IPR050902">
    <property type="entry name" value="ABC_Transporter_SBP"/>
</dbReference>
<dbReference type="Pfam" id="PF01497">
    <property type="entry name" value="Peripla_BP_2"/>
    <property type="match status" value="1"/>
</dbReference>
<dbReference type="RefSeq" id="WP_133296940.1">
    <property type="nucleotide sequence ID" value="NZ_QDKL01000002.1"/>
</dbReference>
<name>A0ABY0IJR5_9BACT</name>
<organism evidence="2 3">
    <name type="scientific">Halobacteriovorax vibrionivorans</name>
    <dbReference type="NCBI Taxonomy" id="2152716"/>
    <lineage>
        <taxon>Bacteria</taxon>
        <taxon>Pseudomonadati</taxon>
        <taxon>Bdellovibrionota</taxon>
        <taxon>Bacteriovoracia</taxon>
        <taxon>Bacteriovoracales</taxon>
        <taxon>Halobacteriovoraceae</taxon>
        <taxon>Halobacteriovorax</taxon>
    </lineage>
</organism>
<gene>
    <name evidence="2" type="ORF">DAY19_10465</name>
</gene>
<dbReference type="Gene3D" id="3.40.50.1980">
    <property type="entry name" value="Nitrogenase molybdenum iron protein domain"/>
    <property type="match status" value="2"/>
</dbReference>
<dbReference type="Proteomes" id="UP000443582">
    <property type="component" value="Unassembled WGS sequence"/>
</dbReference>
<comment type="caution">
    <text evidence="2">The sequence shown here is derived from an EMBL/GenBank/DDBJ whole genome shotgun (WGS) entry which is preliminary data.</text>
</comment>
<sequence length="239" mass="27498">MISTLPSYTEAMYFLDAQDLLVGVSDYCNYPSDAKKLPRFGTSFEISLEKLIKENVNTVLLAEVQGSRIKENLEKVGIKTIVIPYKKLADATAMFETINKNFNLDKDKQIKLFQSKMNSLLSPLKKKKKVLMVIDEKFKNSKLHELRAIGTGNYFNEIITRLGATNVISSNGYPLLDLENLLKLKFDILIRVSDRKIENAKNWRSSIFKDKIYLYEKDYAVVLGPRTLNLIEDFREILK</sequence>
<keyword evidence="3" id="KW-1185">Reference proteome</keyword>
<feature type="domain" description="Fe/B12 periplasmic-binding" evidence="1">
    <location>
        <begin position="1"/>
        <end position="239"/>
    </location>
</feature>
<reference evidence="3" key="1">
    <citation type="journal article" date="2019" name="Int. J. Syst. Evol. Microbiol.">
        <title>Halobacteriovorax valvorus sp. nov., a novel prokaryotic predator isolated from coastal seawater of China.</title>
        <authorList>
            <person name="Chen M.-X."/>
        </authorList>
    </citation>
    <scope>NUCLEOTIDE SEQUENCE [LARGE SCALE GENOMIC DNA]</scope>
    <source>
        <strain evidence="3">BL9</strain>
    </source>
</reference>
<dbReference type="PROSITE" id="PS50983">
    <property type="entry name" value="FE_B12_PBP"/>
    <property type="match status" value="1"/>
</dbReference>
<accession>A0ABY0IJR5</accession>
<dbReference type="EMBL" id="QDKL01000002">
    <property type="protein sequence ID" value="RZF22096.1"/>
    <property type="molecule type" value="Genomic_DNA"/>
</dbReference>
<dbReference type="InterPro" id="IPR002491">
    <property type="entry name" value="ABC_transptr_periplasmic_BD"/>
</dbReference>
<proteinExistence type="predicted"/>